<evidence type="ECO:0000313" key="32">
    <source>
        <dbReference type="EMBL" id="NXW65278.1"/>
    </source>
</evidence>
<evidence type="ECO:0000256" key="5">
    <source>
        <dbReference type="ARBA" id="ARBA00022548"/>
    </source>
</evidence>
<keyword evidence="6" id="KW-0597">Phosphoprotein</keyword>
<comment type="similarity">
    <text evidence="2">Belongs to the flavoprotein pyridine nucleotide cytochrome reductase family.</text>
</comment>
<keyword evidence="5" id="KW-0153">Cholesterol metabolism</keyword>
<keyword evidence="17" id="KW-0443">Lipid metabolism</keyword>
<accession>A0A7L4DT24</accession>
<feature type="binding site" evidence="30">
    <location>
        <position position="124"/>
    </location>
    <ligand>
        <name>FAD</name>
        <dbReference type="ChEBI" id="CHEBI:57692"/>
    </ligand>
</feature>
<dbReference type="EMBL" id="VZZY01023197">
    <property type="protein sequence ID" value="NXW65278.1"/>
    <property type="molecule type" value="Genomic_DNA"/>
</dbReference>
<evidence type="ECO:0000256" key="13">
    <source>
        <dbReference type="ARBA" id="ARBA00022990"/>
    </source>
</evidence>
<feature type="binding site" evidence="30">
    <location>
        <position position="110"/>
    </location>
    <ligand>
        <name>FAD</name>
        <dbReference type="ChEBI" id="CHEBI:57692"/>
    </ligand>
</feature>
<evidence type="ECO:0000256" key="26">
    <source>
        <dbReference type="ARBA" id="ARBA00039434"/>
    </source>
</evidence>
<comment type="function">
    <text evidence="23">Catalyzes the reduction of two molecules of cytochrome b5 using NADH as the electron donor.</text>
</comment>
<dbReference type="PRINTS" id="PR00371">
    <property type="entry name" value="FPNCR"/>
</dbReference>
<evidence type="ECO:0000256" key="22">
    <source>
        <dbReference type="ARBA" id="ARBA00023288"/>
    </source>
</evidence>
<feature type="binding site" evidence="30">
    <location>
        <position position="105"/>
    </location>
    <ligand>
        <name>FAD</name>
        <dbReference type="ChEBI" id="CHEBI:57692"/>
    </ligand>
</feature>
<keyword evidence="11 30" id="KW-0274">FAD</keyword>
<keyword evidence="10" id="KW-0256">Endoplasmic reticulum</keyword>
<evidence type="ECO:0000256" key="21">
    <source>
        <dbReference type="ARBA" id="ARBA00023221"/>
    </source>
</evidence>
<sequence>LLQLGQVVTHGLWLIYNTIMRLLRNPHPAITLKDPEVKYALRLIDKEEVSHDTRRFRFALPSIDHVLGLPVGQHIYLSARIDGALVVRPYTPVSSDDDKGFVDLVVKIYFRSVHPKFPDGGKMSQYLESLKIGDTIDFRGPSGLLVVFRLSLSSGKFSIRPEKKAEPVTKKVKYVGMIAGGTGITPMLQIIQAIMKDKDDPTVCQLLFANQTEKDILLRSELEEIQVQNPGRFKCWYTLDRAPENWDYSQGFVNQEMIRDHLPPPQNDTLILMCGPPPMIQYACLPNLDKLGYTKDMRFSF</sequence>
<evidence type="ECO:0000256" key="1">
    <source>
        <dbReference type="ARBA" id="ARBA00001974"/>
    </source>
</evidence>
<dbReference type="GO" id="GO:0006695">
    <property type="term" value="P:cholesterol biosynthetic process"/>
    <property type="evidence" value="ECO:0007669"/>
    <property type="project" value="UniProtKB-KW"/>
</dbReference>
<evidence type="ECO:0000256" key="3">
    <source>
        <dbReference type="ARBA" id="ARBA00012011"/>
    </source>
</evidence>
<dbReference type="InterPro" id="IPR017938">
    <property type="entry name" value="Riboflavin_synthase-like_b-brl"/>
</dbReference>
<keyword evidence="7 30" id="KW-0285">Flavoprotein</keyword>
<dbReference type="InterPro" id="IPR008333">
    <property type="entry name" value="Cbr1-like_FAD-bd_dom"/>
</dbReference>
<keyword evidence="9" id="KW-1000">Mitochondrion outer membrane</keyword>
<evidence type="ECO:0000256" key="12">
    <source>
        <dbReference type="ARBA" id="ARBA00022955"/>
    </source>
</evidence>
<organism evidence="32 33">
    <name type="scientific">Eurystomus gularis</name>
    <dbReference type="NCBI Taxonomy" id="325343"/>
    <lineage>
        <taxon>Eukaryota</taxon>
        <taxon>Metazoa</taxon>
        <taxon>Chordata</taxon>
        <taxon>Craniata</taxon>
        <taxon>Vertebrata</taxon>
        <taxon>Euteleostomi</taxon>
        <taxon>Archelosauria</taxon>
        <taxon>Archosauria</taxon>
        <taxon>Dinosauria</taxon>
        <taxon>Saurischia</taxon>
        <taxon>Theropoda</taxon>
        <taxon>Coelurosauria</taxon>
        <taxon>Aves</taxon>
        <taxon>Neognathae</taxon>
        <taxon>Neoaves</taxon>
        <taxon>Telluraves</taxon>
        <taxon>Coraciimorphae</taxon>
        <taxon>Coraciiformes</taxon>
        <taxon>Coraciidae</taxon>
        <taxon>Eurystomus</taxon>
    </lineage>
</organism>
<keyword evidence="22" id="KW-0449">Lipoprotein</keyword>
<evidence type="ECO:0000256" key="8">
    <source>
        <dbReference type="ARBA" id="ARBA00022778"/>
    </source>
</evidence>
<proteinExistence type="inferred from homology"/>
<evidence type="ECO:0000256" key="6">
    <source>
        <dbReference type="ARBA" id="ARBA00022553"/>
    </source>
</evidence>
<feature type="binding site" evidence="30">
    <location>
        <position position="90"/>
    </location>
    <ligand>
        <name>FAD</name>
        <dbReference type="ChEBI" id="CHEBI:57692"/>
    </ligand>
</feature>
<feature type="binding site" evidence="30">
    <location>
        <position position="107"/>
    </location>
    <ligand>
        <name>FAD</name>
        <dbReference type="ChEBI" id="CHEBI:57692"/>
    </ligand>
</feature>
<dbReference type="SUPFAM" id="SSF63380">
    <property type="entry name" value="Riboflavin synthase domain-like"/>
    <property type="match status" value="1"/>
</dbReference>
<evidence type="ECO:0000256" key="30">
    <source>
        <dbReference type="PIRSR" id="PIRSR601834-1"/>
    </source>
</evidence>
<dbReference type="EC" id="1.6.2.2" evidence="3"/>
<protein>
    <recommendedName>
        <fullName evidence="26">NADH-cytochrome b5 reductase 3</fullName>
        <ecNumber evidence="3">1.6.2.2</ecNumber>
    </recommendedName>
    <alternativeName>
        <fullName evidence="27">Diaphorase-1</fullName>
    </alternativeName>
</protein>
<dbReference type="OrthoDB" id="432685at2759"/>
<evidence type="ECO:0000256" key="2">
    <source>
        <dbReference type="ARBA" id="ARBA00006105"/>
    </source>
</evidence>
<evidence type="ECO:0000256" key="15">
    <source>
        <dbReference type="ARBA" id="ARBA00023011"/>
    </source>
</evidence>
<dbReference type="GO" id="GO:0005741">
    <property type="term" value="C:mitochondrial outer membrane"/>
    <property type="evidence" value="ECO:0007669"/>
    <property type="project" value="UniProtKB-SubCell"/>
</dbReference>
<dbReference type="InterPro" id="IPR001834">
    <property type="entry name" value="CBR-like"/>
</dbReference>
<evidence type="ECO:0000256" key="7">
    <source>
        <dbReference type="ARBA" id="ARBA00022630"/>
    </source>
</evidence>
<dbReference type="Pfam" id="PF00970">
    <property type="entry name" value="FAD_binding_6"/>
    <property type="match status" value="1"/>
</dbReference>
<gene>
    <name evidence="32" type="primary">Cyb5r3</name>
    <name evidence="32" type="ORF">EURGUL_R12643</name>
</gene>
<evidence type="ECO:0000256" key="29">
    <source>
        <dbReference type="ARBA" id="ARBA00047465"/>
    </source>
</evidence>
<evidence type="ECO:0000256" key="16">
    <source>
        <dbReference type="ARBA" id="ARBA00023027"/>
    </source>
</evidence>
<keyword evidence="8" id="KW-0152">Cholesterol biosynthesis</keyword>
<dbReference type="PANTHER" id="PTHR19370">
    <property type="entry name" value="NADH-CYTOCHROME B5 REDUCTASE"/>
    <property type="match status" value="1"/>
</dbReference>
<dbReference type="GO" id="GO:0071949">
    <property type="term" value="F:FAD binding"/>
    <property type="evidence" value="ECO:0007669"/>
    <property type="project" value="TreeGrafter"/>
</dbReference>
<dbReference type="PROSITE" id="PS51384">
    <property type="entry name" value="FAD_FR"/>
    <property type="match status" value="1"/>
</dbReference>
<keyword evidence="15" id="KW-0756">Sterol biosynthesis</keyword>
<evidence type="ECO:0000256" key="17">
    <source>
        <dbReference type="ARBA" id="ARBA00023098"/>
    </source>
</evidence>
<keyword evidence="12" id="KW-0752">Steroid biosynthesis</keyword>
<dbReference type="FunFam" id="2.40.30.10:FF:000021">
    <property type="entry name" value="NADH-cytochrome b5 reductase"/>
    <property type="match status" value="1"/>
</dbReference>
<feature type="binding site" evidence="30">
    <location>
        <position position="88"/>
    </location>
    <ligand>
        <name>FAD</name>
        <dbReference type="ChEBI" id="CHEBI:57692"/>
    </ligand>
</feature>
<evidence type="ECO:0000313" key="33">
    <source>
        <dbReference type="Proteomes" id="UP000541249"/>
    </source>
</evidence>
<reference evidence="32 33" key="1">
    <citation type="submission" date="2019-09" db="EMBL/GenBank/DDBJ databases">
        <title>Bird 10,000 Genomes (B10K) Project - Family phase.</title>
        <authorList>
            <person name="Zhang G."/>
        </authorList>
    </citation>
    <scope>NUCLEOTIDE SEQUENCE [LARGE SCALE GENOMIC DNA]</scope>
    <source>
        <strain evidence="32">B10K-DU-002-51</strain>
        <tissue evidence="32">Muscle</tissue>
    </source>
</reference>
<keyword evidence="21" id="KW-0753">Steroid metabolism</keyword>
<comment type="subcellular location">
    <subcellularLocation>
        <location evidence="24">Endoplasmic reticulum membrane</location>
        <topology evidence="24">Lipid-anchor</topology>
        <orientation evidence="24">Cytoplasmic side</orientation>
    </subcellularLocation>
    <subcellularLocation>
        <location evidence="25">Mitochondrion outer membrane</location>
        <topology evidence="25">Lipid-anchor</topology>
        <orientation evidence="25">Cytoplasmic side</orientation>
    </subcellularLocation>
</comment>
<keyword evidence="16" id="KW-0520">NAD</keyword>
<evidence type="ECO:0000256" key="24">
    <source>
        <dbReference type="ARBA" id="ARBA00037811"/>
    </source>
</evidence>
<feature type="binding site" evidence="30">
    <location>
        <position position="89"/>
    </location>
    <ligand>
        <name>FAD</name>
        <dbReference type="ChEBI" id="CHEBI:57692"/>
    </ligand>
</feature>
<evidence type="ECO:0000256" key="20">
    <source>
        <dbReference type="ARBA" id="ARBA00023166"/>
    </source>
</evidence>
<feature type="non-terminal residue" evidence="32">
    <location>
        <position position="301"/>
    </location>
</feature>
<evidence type="ECO:0000256" key="4">
    <source>
        <dbReference type="ARBA" id="ARBA00022516"/>
    </source>
</evidence>
<keyword evidence="18" id="KW-0496">Mitochondrion</keyword>
<dbReference type="Proteomes" id="UP000541249">
    <property type="component" value="Unassembled WGS sequence"/>
</dbReference>
<dbReference type="Gene3D" id="3.40.50.80">
    <property type="entry name" value="Nucleotide-binding domain of ferredoxin-NADP reductase (FNR) module"/>
    <property type="match status" value="1"/>
</dbReference>
<keyword evidence="19" id="KW-0472">Membrane</keyword>
<evidence type="ECO:0000256" key="14">
    <source>
        <dbReference type="ARBA" id="ARBA00023002"/>
    </source>
</evidence>
<keyword evidence="20" id="KW-1207">Sterol metabolism</keyword>
<feature type="binding site" evidence="30">
    <location>
        <position position="122"/>
    </location>
    <ligand>
        <name>FAD</name>
        <dbReference type="ChEBI" id="CHEBI:57692"/>
    </ligand>
</feature>
<dbReference type="AlphaFoldDB" id="A0A7L4DT24"/>
<dbReference type="InterPro" id="IPR017927">
    <property type="entry name" value="FAD-bd_FR_type"/>
</dbReference>
<comment type="caution">
    <text evidence="32">The sequence shown here is derived from an EMBL/GenBank/DDBJ whole genome shotgun (WGS) entry which is preliminary data.</text>
</comment>
<comment type="catalytic activity">
    <reaction evidence="29">
        <text>2 Fe(III)-[cytochrome b5] + NADH = 2 Fe(II)-[cytochrome b5] + NAD(+) + H(+)</text>
        <dbReference type="Rhea" id="RHEA:46680"/>
        <dbReference type="Rhea" id="RHEA-COMP:10438"/>
        <dbReference type="Rhea" id="RHEA-COMP:10439"/>
        <dbReference type="ChEBI" id="CHEBI:15378"/>
        <dbReference type="ChEBI" id="CHEBI:29033"/>
        <dbReference type="ChEBI" id="CHEBI:29034"/>
        <dbReference type="ChEBI" id="CHEBI:57540"/>
        <dbReference type="ChEBI" id="CHEBI:57945"/>
        <dbReference type="EC" id="1.6.2.2"/>
    </reaction>
    <physiologicalReaction direction="left-to-right" evidence="29">
        <dbReference type="Rhea" id="RHEA:46681"/>
    </physiologicalReaction>
</comment>
<keyword evidence="4" id="KW-0444">Lipid biosynthesis</keyword>
<dbReference type="GO" id="GO:0090524">
    <property type="term" value="F:cytochrome-b5 reductase activity, acting on NADH"/>
    <property type="evidence" value="ECO:0007669"/>
    <property type="project" value="UniProtKB-EC"/>
</dbReference>
<evidence type="ECO:0000256" key="23">
    <source>
        <dbReference type="ARBA" id="ARBA00037417"/>
    </source>
</evidence>
<evidence type="ECO:0000256" key="18">
    <source>
        <dbReference type="ARBA" id="ARBA00023128"/>
    </source>
</evidence>
<evidence type="ECO:0000256" key="11">
    <source>
        <dbReference type="ARBA" id="ARBA00022827"/>
    </source>
</evidence>
<comment type="cofactor">
    <cofactor evidence="1 30">
        <name>FAD</name>
        <dbReference type="ChEBI" id="CHEBI:57692"/>
    </cofactor>
</comment>
<feature type="non-terminal residue" evidence="32">
    <location>
        <position position="1"/>
    </location>
</feature>
<dbReference type="SUPFAM" id="SSF52343">
    <property type="entry name" value="Ferredoxin reductase-like, C-terminal NADP-linked domain"/>
    <property type="match status" value="1"/>
</dbReference>
<comment type="subunit">
    <text evidence="28">Component of a complex composed of cytochrome b5, NADH-cytochrome b5 reductase (CYB5R3) and MTARC2. Interacts with MTLN; the interaction is required to maintain cellular lipid composition and leads to stimulation of mitochondrial respiratory complex I activity.</text>
</comment>
<dbReference type="GO" id="GO:0005789">
    <property type="term" value="C:endoplasmic reticulum membrane"/>
    <property type="evidence" value="ECO:0007669"/>
    <property type="project" value="UniProtKB-SubCell"/>
</dbReference>
<feature type="domain" description="FAD-binding FR-type" evidence="31">
    <location>
        <begin position="36"/>
        <end position="148"/>
    </location>
</feature>
<evidence type="ECO:0000256" key="9">
    <source>
        <dbReference type="ARBA" id="ARBA00022787"/>
    </source>
</evidence>
<evidence type="ECO:0000256" key="10">
    <source>
        <dbReference type="ARBA" id="ARBA00022824"/>
    </source>
</evidence>
<evidence type="ECO:0000256" key="27">
    <source>
        <dbReference type="ARBA" id="ARBA00043234"/>
    </source>
</evidence>
<keyword evidence="14" id="KW-0560">Oxidoreductase</keyword>
<evidence type="ECO:0000256" key="25">
    <source>
        <dbReference type="ARBA" id="ARBA00037821"/>
    </source>
</evidence>
<feature type="binding site" evidence="30">
    <location>
        <position position="123"/>
    </location>
    <ligand>
        <name>FAD</name>
        <dbReference type="ChEBI" id="CHEBI:57692"/>
    </ligand>
</feature>
<evidence type="ECO:0000256" key="19">
    <source>
        <dbReference type="ARBA" id="ARBA00023136"/>
    </source>
</evidence>
<evidence type="ECO:0000259" key="31">
    <source>
        <dbReference type="PROSITE" id="PS51384"/>
    </source>
</evidence>
<keyword evidence="33" id="KW-1185">Reference proteome</keyword>
<keyword evidence="13" id="KW-0007">Acetylation</keyword>
<dbReference type="InterPro" id="IPR001709">
    <property type="entry name" value="Flavoprot_Pyr_Nucl_cyt_Rdtase"/>
</dbReference>
<evidence type="ECO:0000256" key="28">
    <source>
        <dbReference type="ARBA" id="ARBA00047026"/>
    </source>
</evidence>
<dbReference type="InterPro" id="IPR039261">
    <property type="entry name" value="FNR_nucleotide-bd"/>
</dbReference>
<dbReference type="FunFam" id="3.40.50.80:FF:000005">
    <property type="entry name" value="NADH-cytochrome b5 reductase"/>
    <property type="match status" value="1"/>
</dbReference>
<dbReference type="Pfam" id="PF00175">
    <property type="entry name" value="NAD_binding_1"/>
    <property type="match status" value="1"/>
</dbReference>
<name>A0A7L4DT24_9AVES</name>
<dbReference type="Gene3D" id="2.40.30.10">
    <property type="entry name" value="Translation factors"/>
    <property type="match status" value="1"/>
</dbReference>
<dbReference type="CDD" id="cd06183">
    <property type="entry name" value="cyt_b5_reduct_like"/>
    <property type="match status" value="1"/>
</dbReference>
<dbReference type="PANTHER" id="PTHR19370:SF121">
    <property type="entry name" value="NADH-CYTOCHROME B5 REDUCTASE 3"/>
    <property type="match status" value="1"/>
</dbReference>
<feature type="binding site" evidence="30">
    <location>
        <position position="185"/>
    </location>
    <ligand>
        <name>FAD</name>
        <dbReference type="ChEBI" id="CHEBI:57692"/>
    </ligand>
</feature>
<dbReference type="PRINTS" id="PR00406">
    <property type="entry name" value="CYTB5RDTASE"/>
</dbReference>
<dbReference type="InterPro" id="IPR001433">
    <property type="entry name" value="OxRdtase_FAD/NAD-bd"/>
</dbReference>